<dbReference type="AlphaFoldDB" id="A0A072TEY5"/>
<dbReference type="EMBL" id="KL403039">
    <property type="protein sequence ID" value="KEH16129.1"/>
    <property type="molecule type" value="Genomic_DNA"/>
</dbReference>
<feature type="transmembrane region" description="Helical" evidence="1">
    <location>
        <begin position="27"/>
        <end position="44"/>
    </location>
</feature>
<evidence type="ECO:0000313" key="4">
    <source>
        <dbReference type="Proteomes" id="UP000002051"/>
    </source>
</evidence>
<reference evidence="2 4" key="2">
    <citation type="journal article" date="2014" name="BMC Genomics">
        <title>An improved genome release (version Mt4.0) for the model legume Medicago truncatula.</title>
        <authorList>
            <person name="Tang H."/>
            <person name="Krishnakumar V."/>
            <person name="Bidwell S."/>
            <person name="Rosen B."/>
            <person name="Chan A."/>
            <person name="Zhou S."/>
            <person name="Gentzbittel L."/>
            <person name="Childs K.L."/>
            <person name="Yandell M."/>
            <person name="Gundlach H."/>
            <person name="Mayer K.F."/>
            <person name="Schwartz D.C."/>
            <person name="Town C.D."/>
        </authorList>
    </citation>
    <scope>GENOME REANNOTATION</scope>
    <source>
        <strain evidence="2">A17</strain>
        <strain evidence="3 4">cv. Jemalong A17</strain>
    </source>
</reference>
<organism evidence="2 4">
    <name type="scientific">Medicago truncatula</name>
    <name type="common">Barrel medic</name>
    <name type="synonym">Medicago tribuloides</name>
    <dbReference type="NCBI Taxonomy" id="3880"/>
    <lineage>
        <taxon>Eukaryota</taxon>
        <taxon>Viridiplantae</taxon>
        <taxon>Streptophyta</taxon>
        <taxon>Embryophyta</taxon>
        <taxon>Tracheophyta</taxon>
        <taxon>Spermatophyta</taxon>
        <taxon>Magnoliopsida</taxon>
        <taxon>eudicotyledons</taxon>
        <taxon>Gunneridae</taxon>
        <taxon>Pentapetalae</taxon>
        <taxon>rosids</taxon>
        <taxon>fabids</taxon>
        <taxon>Fabales</taxon>
        <taxon>Fabaceae</taxon>
        <taxon>Papilionoideae</taxon>
        <taxon>50 kb inversion clade</taxon>
        <taxon>NPAAA clade</taxon>
        <taxon>Hologalegina</taxon>
        <taxon>IRL clade</taxon>
        <taxon>Trifolieae</taxon>
        <taxon>Medicago</taxon>
    </lineage>
</organism>
<dbReference type="HOGENOM" id="CLU_2100570_0_0_1"/>
<keyword evidence="4" id="KW-1185">Reference proteome</keyword>
<dbReference type="Proteomes" id="UP000002051">
    <property type="component" value="Unassembled WGS sequence"/>
</dbReference>
<sequence>MSSCTCHHPFVVKLCILQAIFVWRIRFLGWIIFPLLTKFILWLFKKKVIAKVVPAPSSIAESSILINASDASKPFGRGKGYRFGTLCNRLGHTNEHICSSIHCFSYFYAIQTVSVS</sequence>
<proteinExistence type="predicted"/>
<dbReference type="EnsemblPlants" id="KEH16129">
    <property type="protein sequence ID" value="KEH16129"/>
    <property type="gene ID" value="MTR_0314s0040"/>
</dbReference>
<accession>A0A072TEY5</accession>
<evidence type="ECO:0000313" key="3">
    <source>
        <dbReference type="EnsemblPlants" id="KEH16129"/>
    </source>
</evidence>
<reference evidence="3" key="3">
    <citation type="submission" date="2015-06" db="UniProtKB">
        <authorList>
            <consortium name="EnsemblPlants"/>
        </authorList>
    </citation>
    <scope>IDENTIFICATION</scope>
    <source>
        <strain evidence="3">cv. Jemalong A17</strain>
    </source>
</reference>
<keyword evidence="1 2" id="KW-0812">Transmembrane</keyword>
<name>A0A072TEY5_MEDTR</name>
<evidence type="ECO:0000313" key="2">
    <source>
        <dbReference type="EMBL" id="KEH16129.1"/>
    </source>
</evidence>
<evidence type="ECO:0000256" key="1">
    <source>
        <dbReference type="SAM" id="Phobius"/>
    </source>
</evidence>
<keyword evidence="1" id="KW-0472">Membrane</keyword>
<protein>
    <submittedName>
        <fullName evidence="2">Transmembrane protein, putative</fullName>
    </submittedName>
</protein>
<reference evidence="2 4" key="1">
    <citation type="journal article" date="2011" name="Nature">
        <title>The Medicago genome provides insight into the evolution of rhizobial symbioses.</title>
        <authorList>
            <person name="Young N.D."/>
            <person name="Debelle F."/>
            <person name="Oldroyd G.E."/>
            <person name="Geurts R."/>
            <person name="Cannon S.B."/>
            <person name="Udvardi M.K."/>
            <person name="Benedito V.A."/>
            <person name="Mayer K.F."/>
            <person name="Gouzy J."/>
            <person name="Schoof H."/>
            <person name="Van de Peer Y."/>
            <person name="Proost S."/>
            <person name="Cook D.R."/>
            <person name="Meyers B.C."/>
            <person name="Spannagl M."/>
            <person name="Cheung F."/>
            <person name="De Mita S."/>
            <person name="Krishnakumar V."/>
            <person name="Gundlach H."/>
            <person name="Zhou S."/>
            <person name="Mudge J."/>
            <person name="Bharti A.K."/>
            <person name="Murray J.D."/>
            <person name="Naoumkina M.A."/>
            <person name="Rosen B."/>
            <person name="Silverstein K.A."/>
            <person name="Tang H."/>
            <person name="Rombauts S."/>
            <person name="Zhao P.X."/>
            <person name="Zhou P."/>
            <person name="Barbe V."/>
            <person name="Bardou P."/>
            <person name="Bechner M."/>
            <person name="Bellec A."/>
            <person name="Berger A."/>
            <person name="Berges H."/>
            <person name="Bidwell S."/>
            <person name="Bisseling T."/>
            <person name="Choisne N."/>
            <person name="Couloux A."/>
            <person name="Denny R."/>
            <person name="Deshpande S."/>
            <person name="Dai X."/>
            <person name="Doyle J.J."/>
            <person name="Dudez A.M."/>
            <person name="Farmer A.D."/>
            <person name="Fouteau S."/>
            <person name="Franken C."/>
            <person name="Gibelin C."/>
            <person name="Gish J."/>
            <person name="Goldstein S."/>
            <person name="Gonzalez A.J."/>
            <person name="Green P.J."/>
            <person name="Hallab A."/>
            <person name="Hartog M."/>
            <person name="Hua A."/>
            <person name="Humphray S.J."/>
            <person name="Jeong D.H."/>
            <person name="Jing Y."/>
            <person name="Jocker A."/>
            <person name="Kenton S.M."/>
            <person name="Kim D.J."/>
            <person name="Klee K."/>
            <person name="Lai H."/>
            <person name="Lang C."/>
            <person name="Lin S."/>
            <person name="Macmil S.L."/>
            <person name="Magdelenat G."/>
            <person name="Matthews L."/>
            <person name="McCorrison J."/>
            <person name="Monaghan E.L."/>
            <person name="Mun J.H."/>
            <person name="Najar F.Z."/>
            <person name="Nicholson C."/>
            <person name="Noirot C."/>
            <person name="O'Bleness M."/>
            <person name="Paule C.R."/>
            <person name="Poulain J."/>
            <person name="Prion F."/>
            <person name="Qin B."/>
            <person name="Qu C."/>
            <person name="Retzel E.F."/>
            <person name="Riddle C."/>
            <person name="Sallet E."/>
            <person name="Samain S."/>
            <person name="Samson N."/>
            <person name="Sanders I."/>
            <person name="Saurat O."/>
            <person name="Scarpelli C."/>
            <person name="Schiex T."/>
            <person name="Segurens B."/>
            <person name="Severin A.J."/>
            <person name="Sherrier D.J."/>
            <person name="Shi R."/>
            <person name="Sims S."/>
            <person name="Singer S.R."/>
            <person name="Sinharoy S."/>
            <person name="Sterck L."/>
            <person name="Viollet A."/>
            <person name="Wang B.B."/>
            <person name="Wang K."/>
            <person name="Wang M."/>
            <person name="Wang X."/>
            <person name="Warfsmann J."/>
            <person name="Weissenbach J."/>
            <person name="White D.D."/>
            <person name="White J.D."/>
            <person name="Wiley G.B."/>
            <person name="Wincker P."/>
            <person name="Xing Y."/>
            <person name="Yang L."/>
            <person name="Yao Z."/>
            <person name="Ying F."/>
            <person name="Zhai J."/>
            <person name="Zhou L."/>
            <person name="Zuber A."/>
            <person name="Denarie J."/>
            <person name="Dixon R.A."/>
            <person name="May G.D."/>
            <person name="Schwartz D.C."/>
            <person name="Rogers J."/>
            <person name="Quetier F."/>
            <person name="Town C.D."/>
            <person name="Roe B.A."/>
        </authorList>
    </citation>
    <scope>NUCLEOTIDE SEQUENCE [LARGE SCALE GENOMIC DNA]</scope>
    <source>
        <strain evidence="2">A17</strain>
        <strain evidence="3 4">cv. Jemalong A17</strain>
    </source>
</reference>
<keyword evidence="1" id="KW-1133">Transmembrane helix</keyword>
<gene>
    <name evidence="2" type="ORF">MTR_0314s0040</name>
</gene>